<evidence type="ECO:0000313" key="1">
    <source>
        <dbReference type="EMBL" id="ETO04607.1"/>
    </source>
</evidence>
<comment type="caution">
    <text evidence="1">The sequence shown here is derived from an EMBL/GenBank/DDBJ whole genome shotgun (WGS) entry which is preliminary data.</text>
</comment>
<evidence type="ECO:0000313" key="2">
    <source>
        <dbReference type="Proteomes" id="UP000023152"/>
    </source>
</evidence>
<keyword evidence="2" id="KW-1185">Reference proteome</keyword>
<dbReference type="InterPro" id="IPR011989">
    <property type="entry name" value="ARM-like"/>
</dbReference>
<organism evidence="1 2">
    <name type="scientific">Reticulomyxa filosa</name>
    <dbReference type="NCBI Taxonomy" id="46433"/>
    <lineage>
        <taxon>Eukaryota</taxon>
        <taxon>Sar</taxon>
        <taxon>Rhizaria</taxon>
        <taxon>Retaria</taxon>
        <taxon>Foraminifera</taxon>
        <taxon>Monothalamids</taxon>
        <taxon>Reticulomyxidae</taxon>
        <taxon>Reticulomyxa</taxon>
    </lineage>
</organism>
<sequence>EEEEDDSDDEYQRGKNIHDSLKKLDELITESSGAHMENINVAEVQEAFKDIEKSFKARPDLLNDLINTAVIPIMELLQSRNVEVVKCVARTITLLINDTKNGKKFLESLCLVQFVPALGEMVNSDNPDIANAASPFLTCLCDKRSTFAFSRKMFIASGGLNILASALKKKYAKENKPLIFCAVDCISMIFCSLSHNKQDLARLFTKAEILPALMARFCDTVNDDISDSTKAIEYGEKMAQIFLKVVEITDRVMKGKEMKHHGVLSTLLSTLPQLEKDLMTHGTRKHILIKILKGIVKLSRNAEGIQQLMDHRVIASVYPFLNSEDPDIQTCVIMVLFYMTLVPQQQAGTKSACEEAAVNGAIPRLKTFIQENHKAMYYLVLTICKFTKNATDFTLLELKKHDMAQFYLDMTKSKSVFTQMSGLTSLSEWMHYSSNVQLLEFVLCRSDNIIQLISVFGLPVEHRMRERLTRYYGHHQVGSIVDTAEILLDLKIVNRGKPEENKENEDDDSDSEASAKCLRTNRYAQYIPSLLIAFNEITRISKKIAKLLGGNNLFLATLGEWLLATTYSSLDMSQTKLLLLVIVDLFENLDGSIKKTFVQVMLPVIDTVFQTKMQKRSVINKMVETLTRLMWMDADDDTMAKLSDYTNSIIRRFQQEIAEREKERNSLKQ</sequence>
<protein>
    <submittedName>
        <fullName evidence="1">Uncharacterized protein</fullName>
    </submittedName>
</protein>
<dbReference type="EMBL" id="ASPP01029146">
    <property type="protein sequence ID" value="ETO04607.1"/>
    <property type="molecule type" value="Genomic_DNA"/>
</dbReference>
<name>X6LTZ5_RETFI</name>
<dbReference type="Proteomes" id="UP000023152">
    <property type="component" value="Unassembled WGS sequence"/>
</dbReference>
<reference evidence="1 2" key="1">
    <citation type="journal article" date="2013" name="Curr. Biol.">
        <title>The Genome of the Foraminiferan Reticulomyxa filosa.</title>
        <authorList>
            <person name="Glockner G."/>
            <person name="Hulsmann N."/>
            <person name="Schleicher M."/>
            <person name="Noegel A.A."/>
            <person name="Eichinger L."/>
            <person name="Gallinger C."/>
            <person name="Pawlowski J."/>
            <person name="Sierra R."/>
            <person name="Euteneuer U."/>
            <person name="Pillet L."/>
            <person name="Moustafa A."/>
            <person name="Platzer M."/>
            <person name="Groth M."/>
            <person name="Szafranski K."/>
            <person name="Schliwa M."/>
        </authorList>
    </citation>
    <scope>NUCLEOTIDE SEQUENCE [LARGE SCALE GENOMIC DNA]</scope>
</reference>
<dbReference type="AlphaFoldDB" id="X6LTZ5"/>
<proteinExistence type="predicted"/>
<dbReference type="Gene3D" id="1.25.10.10">
    <property type="entry name" value="Leucine-rich Repeat Variant"/>
    <property type="match status" value="2"/>
</dbReference>
<accession>X6LTZ5</accession>
<dbReference type="InterPro" id="IPR016024">
    <property type="entry name" value="ARM-type_fold"/>
</dbReference>
<dbReference type="SUPFAM" id="SSF48371">
    <property type="entry name" value="ARM repeat"/>
    <property type="match status" value="1"/>
</dbReference>
<gene>
    <name evidence="1" type="ORF">RFI_32789</name>
</gene>
<feature type="non-terminal residue" evidence="1">
    <location>
        <position position="1"/>
    </location>
</feature>